<comment type="caution">
    <text evidence="2">The sequence shown here is derived from an EMBL/GenBank/DDBJ whole genome shotgun (WGS) entry which is preliminary data.</text>
</comment>
<organism evidence="2 3">
    <name type="scientific">Trifolium medium</name>
    <dbReference type="NCBI Taxonomy" id="97028"/>
    <lineage>
        <taxon>Eukaryota</taxon>
        <taxon>Viridiplantae</taxon>
        <taxon>Streptophyta</taxon>
        <taxon>Embryophyta</taxon>
        <taxon>Tracheophyta</taxon>
        <taxon>Spermatophyta</taxon>
        <taxon>Magnoliopsida</taxon>
        <taxon>eudicotyledons</taxon>
        <taxon>Gunneridae</taxon>
        <taxon>Pentapetalae</taxon>
        <taxon>rosids</taxon>
        <taxon>fabids</taxon>
        <taxon>Fabales</taxon>
        <taxon>Fabaceae</taxon>
        <taxon>Papilionoideae</taxon>
        <taxon>50 kb inversion clade</taxon>
        <taxon>NPAAA clade</taxon>
        <taxon>Hologalegina</taxon>
        <taxon>IRL clade</taxon>
        <taxon>Trifolieae</taxon>
        <taxon>Trifolium</taxon>
    </lineage>
</organism>
<proteinExistence type="predicted"/>
<protein>
    <submittedName>
        <fullName evidence="2">Uncharacterized protein</fullName>
    </submittedName>
</protein>
<keyword evidence="1" id="KW-0812">Transmembrane</keyword>
<feature type="transmembrane region" description="Helical" evidence="1">
    <location>
        <begin position="25"/>
        <end position="44"/>
    </location>
</feature>
<keyword evidence="1" id="KW-1133">Transmembrane helix</keyword>
<dbReference type="AlphaFoldDB" id="A0A392P0I7"/>
<evidence type="ECO:0000313" key="3">
    <source>
        <dbReference type="Proteomes" id="UP000265520"/>
    </source>
</evidence>
<name>A0A392P0I7_9FABA</name>
<feature type="transmembrane region" description="Helical" evidence="1">
    <location>
        <begin position="71"/>
        <end position="92"/>
    </location>
</feature>
<dbReference type="EMBL" id="LXQA010058945">
    <property type="protein sequence ID" value="MCI05528.1"/>
    <property type="molecule type" value="Genomic_DNA"/>
</dbReference>
<reference evidence="2 3" key="1">
    <citation type="journal article" date="2018" name="Front. Plant Sci.">
        <title>Red Clover (Trifolium pratense) and Zigzag Clover (T. medium) - A Picture of Genomic Similarities and Differences.</title>
        <authorList>
            <person name="Dluhosova J."/>
            <person name="Istvanek J."/>
            <person name="Nedelnik J."/>
            <person name="Repkova J."/>
        </authorList>
    </citation>
    <scope>NUCLEOTIDE SEQUENCE [LARGE SCALE GENOMIC DNA]</scope>
    <source>
        <strain evidence="3">cv. 10/8</strain>
        <tissue evidence="2">Leaf</tissue>
    </source>
</reference>
<keyword evidence="1" id="KW-0472">Membrane</keyword>
<feature type="non-terminal residue" evidence="2">
    <location>
        <position position="160"/>
    </location>
</feature>
<sequence>MDRFSFGSDMAEEPGRDKKSWFNDWLSWVSVSGRLIMMGLNWLVNDELMLGNNLGMLSVVSKDGTGPLGEVMAAAFKAEIVVVGIWTVYLNLLRTRSQLSSYGVHAITAGLGANSAAMGSTLLLLAGEFECPATSPPSGFTGPPLSSLSHRETGLAPLVL</sequence>
<accession>A0A392P0I7</accession>
<evidence type="ECO:0000313" key="2">
    <source>
        <dbReference type="EMBL" id="MCI05528.1"/>
    </source>
</evidence>
<dbReference type="Proteomes" id="UP000265520">
    <property type="component" value="Unassembled WGS sequence"/>
</dbReference>
<evidence type="ECO:0000256" key="1">
    <source>
        <dbReference type="SAM" id="Phobius"/>
    </source>
</evidence>
<keyword evidence="3" id="KW-1185">Reference proteome</keyword>